<keyword evidence="1" id="KW-1133">Transmembrane helix</keyword>
<dbReference type="SMART" id="SM00850">
    <property type="entry name" value="LytTR"/>
    <property type="match status" value="1"/>
</dbReference>
<reference evidence="3" key="1">
    <citation type="submission" date="2023-06" db="EMBL/GenBank/DDBJ databases">
        <title>Robiginitalea aurantiacus sp. nov. and Algoriphagus sediminis sp. nov., isolated from coastal sediment.</title>
        <authorList>
            <person name="Zhou Z.Y."/>
            <person name="An J."/>
            <person name="Jia Y.W."/>
            <person name="Du Z.J."/>
        </authorList>
    </citation>
    <scope>NUCLEOTIDE SEQUENCE</scope>
    <source>
        <strain evidence="3">C2-7</strain>
    </source>
</reference>
<proteinExistence type="predicted"/>
<keyword evidence="3" id="KW-0238">DNA-binding</keyword>
<dbReference type="PROSITE" id="PS50930">
    <property type="entry name" value="HTH_LYTTR"/>
    <property type="match status" value="1"/>
</dbReference>
<name>A0ABT7YA04_9BACT</name>
<dbReference type="EMBL" id="JAUEPH010000002">
    <property type="protein sequence ID" value="MDN3203347.1"/>
    <property type="molecule type" value="Genomic_DNA"/>
</dbReference>
<dbReference type="RefSeq" id="WP_289998911.1">
    <property type="nucleotide sequence ID" value="NZ_JAUEPH010000002.1"/>
</dbReference>
<feature type="transmembrane region" description="Helical" evidence="1">
    <location>
        <begin position="21"/>
        <end position="39"/>
    </location>
</feature>
<keyword evidence="4" id="KW-1185">Reference proteome</keyword>
<feature type="transmembrane region" description="Helical" evidence="1">
    <location>
        <begin position="89"/>
        <end position="111"/>
    </location>
</feature>
<dbReference type="InterPro" id="IPR046947">
    <property type="entry name" value="LytR-like"/>
</dbReference>
<sequence>MLKRIVDIFTQKLPQQTVRSQFFEALFLGLFVGAFIYVFQPFGTYEDNFLYKDQLLLGYGVVVFIAYFPLKTGFLFLQKEDSPTLLRETLNLSLIFFLISIVCFIYFIAFISPDTAWTHFTDFIIFSFAIGILPLMLILFWRYFDAEQKALLEKSKSVTQKTEEKTIEIHGQNRGETYRFLEFDLIYFQSSGNYVEVFFTKDSEIRSVLIRSTLALISKQLPGENFINVHRSYLINRPHFSRLKKDQGKGSLISENLGVEVPVSRGNLNVAEQIVKDFR</sequence>
<dbReference type="Pfam" id="PF04397">
    <property type="entry name" value="LytTR"/>
    <property type="match status" value="1"/>
</dbReference>
<dbReference type="Proteomes" id="UP001171916">
    <property type="component" value="Unassembled WGS sequence"/>
</dbReference>
<protein>
    <submittedName>
        <fullName evidence="3">LytTR family DNA-binding domain-containing protein</fullName>
    </submittedName>
</protein>
<feature type="transmembrane region" description="Helical" evidence="1">
    <location>
        <begin position="59"/>
        <end position="77"/>
    </location>
</feature>
<comment type="caution">
    <text evidence="3">The sequence shown here is derived from an EMBL/GenBank/DDBJ whole genome shotgun (WGS) entry which is preliminary data.</text>
</comment>
<organism evidence="3 4">
    <name type="scientific">Algoriphagus sediminis</name>
    <dbReference type="NCBI Taxonomy" id="3057113"/>
    <lineage>
        <taxon>Bacteria</taxon>
        <taxon>Pseudomonadati</taxon>
        <taxon>Bacteroidota</taxon>
        <taxon>Cytophagia</taxon>
        <taxon>Cytophagales</taxon>
        <taxon>Cyclobacteriaceae</taxon>
        <taxon>Algoriphagus</taxon>
    </lineage>
</organism>
<evidence type="ECO:0000313" key="3">
    <source>
        <dbReference type="EMBL" id="MDN3203347.1"/>
    </source>
</evidence>
<dbReference type="GO" id="GO:0003677">
    <property type="term" value="F:DNA binding"/>
    <property type="evidence" value="ECO:0007669"/>
    <property type="project" value="UniProtKB-KW"/>
</dbReference>
<evidence type="ECO:0000313" key="4">
    <source>
        <dbReference type="Proteomes" id="UP001171916"/>
    </source>
</evidence>
<dbReference type="PANTHER" id="PTHR37299">
    <property type="entry name" value="TRANSCRIPTIONAL REGULATOR-RELATED"/>
    <property type="match status" value="1"/>
</dbReference>
<dbReference type="InterPro" id="IPR007492">
    <property type="entry name" value="LytTR_DNA-bd_dom"/>
</dbReference>
<dbReference type="Gene3D" id="2.40.50.1020">
    <property type="entry name" value="LytTr DNA-binding domain"/>
    <property type="match status" value="1"/>
</dbReference>
<keyword evidence="1" id="KW-0472">Membrane</keyword>
<evidence type="ECO:0000259" key="2">
    <source>
        <dbReference type="PROSITE" id="PS50930"/>
    </source>
</evidence>
<dbReference type="PANTHER" id="PTHR37299:SF1">
    <property type="entry name" value="STAGE 0 SPORULATION PROTEIN A HOMOLOG"/>
    <property type="match status" value="1"/>
</dbReference>
<feature type="transmembrane region" description="Helical" evidence="1">
    <location>
        <begin position="123"/>
        <end position="144"/>
    </location>
</feature>
<keyword evidence="1" id="KW-0812">Transmembrane</keyword>
<accession>A0ABT7YA04</accession>
<evidence type="ECO:0000256" key="1">
    <source>
        <dbReference type="SAM" id="Phobius"/>
    </source>
</evidence>
<feature type="domain" description="HTH LytTR-type" evidence="2">
    <location>
        <begin position="184"/>
        <end position="277"/>
    </location>
</feature>
<gene>
    <name evidence="3" type="ORF">QVH07_04275</name>
</gene>